<feature type="domain" description="Lipid/polyisoprenoid-binding YceI-like" evidence="2">
    <location>
        <begin position="52"/>
        <end position="241"/>
    </location>
</feature>
<keyword evidence="1" id="KW-0732">Signal</keyword>
<dbReference type="InterPro" id="IPR036761">
    <property type="entry name" value="TTHA0802/YceI-like_sf"/>
</dbReference>
<sequence length="248" mass="27772">MSKLHLRISPHLTSAAFACLFTFCSCDTTVKTDTANVGEAIHKTNKITPSETFQIDTTKSEITWIGAKMTGRHNGYFKIKEGELYMNNGLLSDGRIVIDMANMRAEDKKIDQSSNEKLTKHLRSPDFFDVEKYPTAVFELTGVAPYDSTKTKTQAKAVRNADDALRVKHPTHQVTGNLTLKNKTKSISFPAKVTMDDSVLKAKANFNINRTDWDLVYRSDESLGDKTIYPEVNIGFNIVTKPQSKTNL</sequence>
<feature type="chain" id="PRO_5046597875" evidence="1">
    <location>
        <begin position="19"/>
        <end position="248"/>
    </location>
</feature>
<dbReference type="RefSeq" id="WP_377503528.1">
    <property type="nucleotide sequence ID" value="NZ_JBHULU010000004.1"/>
</dbReference>
<protein>
    <submittedName>
        <fullName evidence="3">YceI family protein</fullName>
    </submittedName>
</protein>
<dbReference type="InterPro" id="IPR007372">
    <property type="entry name" value="Lipid/polyisoprenoid-bd_YceI"/>
</dbReference>
<name>A0ABW5IJ95_9BACT</name>
<keyword evidence="4" id="KW-1185">Reference proteome</keyword>
<dbReference type="PANTHER" id="PTHR34406">
    <property type="entry name" value="PROTEIN YCEI"/>
    <property type="match status" value="1"/>
</dbReference>
<evidence type="ECO:0000256" key="1">
    <source>
        <dbReference type="SAM" id="SignalP"/>
    </source>
</evidence>
<dbReference type="SUPFAM" id="SSF101874">
    <property type="entry name" value="YceI-like"/>
    <property type="match status" value="1"/>
</dbReference>
<dbReference type="SMART" id="SM00867">
    <property type="entry name" value="YceI"/>
    <property type="match status" value="1"/>
</dbReference>
<proteinExistence type="predicted"/>
<evidence type="ECO:0000313" key="4">
    <source>
        <dbReference type="Proteomes" id="UP001597544"/>
    </source>
</evidence>
<reference evidence="4" key="1">
    <citation type="journal article" date="2019" name="Int. J. Syst. Evol. Microbiol.">
        <title>The Global Catalogue of Microorganisms (GCM) 10K type strain sequencing project: providing services to taxonomists for standard genome sequencing and annotation.</title>
        <authorList>
            <consortium name="The Broad Institute Genomics Platform"/>
            <consortium name="The Broad Institute Genome Sequencing Center for Infectious Disease"/>
            <person name="Wu L."/>
            <person name="Ma J."/>
        </authorList>
    </citation>
    <scope>NUCLEOTIDE SEQUENCE [LARGE SCALE GENOMIC DNA]</scope>
    <source>
        <strain evidence="4">KCTC 42498</strain>
    </source>
</reference>
<dbReference type="PANTHER" id="PTHR34406:SF1">
    <property type="entry name" value="PROTEIN YCEI"/>
    <property type="match status" value="1"/>
</dbReference>
<dbReference type="Gene3D" id="2.40.128.110">
    <property type="entry name" value="Lipid/polyisoprenoid-binding, YceI-like"/>
    <property type="match status" value="1"/>
</dbReference>
<evidence type="ECO:0000313" key="3">
    <source>
        <dbReference type="EMBL" id="MFD2513070.1"/>
    </source>
</evidence>
<accession>A0ABW5IJ95</accession>
<feature type="signal peptide" evidence="1">
    <location>
        <begin position="1"/>
        <end position="18"/>
    </location>
</feature>
<evidence type="ECO:0000259" key="2">
    <source>
        <dbReference type="SMART" id="SM00867"/>
    </source>
</evidence>
<dbReference type="Proteomes" id="UP001597544">
    <property type="component" value="Unassembled WGS sequence"/>
</dbReference>
<comment type="caution">
    <text evidence="3">The sequence shown here is derived from an EMBL/GenBank/DDBJ whole genome shotgun (WGS) entry which is preliminary data.</text>
</comment>
<gene>
    <name evidence="3" type="ORF">ACFSRY_04280</name>
</gene>
<dbReference type="EMBL" id="JBHULU010000004">
    <property type="protein sequence ID" value="MFD2513070.1"/>
    <property type="molecule type" value="Genomic_DNA"/>
</dbReference>
<dbReference type="PROSITE" id="PS51257">
    <property type="entry name" value="PROKAR_LIPOPROTEIN"/>
    <property type="match status" value="1"/>
</dbReference>
<organism evidence="3 4">
    <name type="scientific">Pontibacter locisalis</name>
    <dbReference type="NCBI Taxonomy" id="1719035"/>
    <lineage>
        <taxon>Bacteria</taxon>
        <taxon>Pseudomonadati</taxon>
        <taxon>Bacteroidota</taxon>
        <taxon>Cytophagia</taxon>
        <taxon>Cytophagales</taxon>
        <taxon>Hymenobacteraceae</taxon>
        <taxon>Pontibacter</taxon>
    </lineage>
</organism>
<dbReference type="Pfam" id="PF04264">
    <property type="entry name" value="YceI"/>
    <property type="match status" value="1"/>
</dbReference>